<evidence type="ECO:0000256" key="5">
    <source>
        <dbReference type="ARBA" id="ARBA00022857"/>
    </source>
</evidence>
<dbReference type="AlphaFoldDB" id="A0A8S3XG64"/>
<protein>
    <submittedName>
        <fullName evidence="8">(apollo) hypothetical protein</fullName>
    </submittedName>
</protein>
<keyword evidence="5" id="KW-0521">NADP</keyword>
<gene>
    <name evidence="8" type="ORF">PAPOLLO_LOCUS17451</name>
</gene>
<dbReference type="PANTHER" id="PTHR19384">
    <property type="entry name" value="NITRIC OXIDE SYNTHASE-RELATED"/>
    <property type="match status" value="1"/>
</dbReference>
<dbReference type="GO" id="GO:0016491">
    <property type="term" value="F:oxidoreductase activity"/>
    <property type="evidence" value="ECO:0007669"/>
    <property type="project" value="UniProtKB-KW"/>
</dbReference>
<dbReference type="PROSITE" id="PS51384">
    <property type="entry name" value="FAD_FR"/>
    <property type="match status" value="1"/>
</dbReference>
<evidence type="ECO:0000256" key="2">
    <source>
        <dbReference type="ARBA" id="ARBA00022630"/>
    </source>
</evidence>
<feature type="domain" description="FAD-binding FR-type" evidence="7">
    <location>
        <begin position="1"/>
        <end position="162"/>
    </location>
</feature>
<evidence type="ECO:0000256" key="6">
    <source>
        <dbReference type="ARBA" id="ARBA00023002"/>
    </source>
</evidence>
<evidence type="ECO:0000259" key="7">
    <source>
        <dbReference type="PROSITE" id="PS51384"/>
    </source>
</evidence>
<dbReference type="InterPro" id="IPR001433">
    <property type="entry name" value="OxRdtase_FAD/NAD-bd"/>
</dbReference>
<dbReference type="Pfam" id="PF00175">
    <property type="entry name" value="NAD_binding_1"/>
    <property type="match status" value="1"/>
</dbReference>
<proteinExistence type="predicted"/>
<dbReference type="GO" id="GO:0005829">
    <property type="term" value="C:cytosol"/>
    <property type="evidence" value="ECO:0007669"/>
    <property type="project" value="TreeGrafter"/>
</dbReference>
<organism evidence="8 9">
    <name type="scientific">Parnassius apollo</name>
    <name type="common">Apollo butterfly</name>
    <name type="synonym">Papilio apollo</name>
    <dbReference type="NCBI Taxonomy" id="110799"/>
    <lineage>
        <taxon>Eukaryota</taxon>
        <taxon>Metazoa</taxon>
        <taxon>Ecdysozoa</taxon>
        <taxon>Arthropoda</taxon>
        <taxon>Hexapoda</taxon>
        <taxon>Insecta</taxon>
        <taxon>Pterygota</taxon>
        <taxon>Neoptera</taxon>
        <taxon>Endopterygota</taxon>
        <taxon>Lepidoptera</taxon>
        <taxon>Glossata</taxon>
        <taxon>Ditrysia</taxon>
        <taxon>Papilionoidea</taxon>
        <taxon>Papilionidae</taxon>
        <taxon>Parnassiinae</taxon>
        <taxon>Parnassini</taxon>
        <taxon>Parnassius</taxon>
        <taxon>Parnassius</taxon>
    </lineage>
</organism>
<dbReference type="GO" id="GO:0050660">
    <property type="term" value="F:flavin adenine dinucleotide binding"/>
    <property type="evidence" value="ECO:0007669"/>
    <property type="project" value="TreeGrafter"/>
</dbReference>
<sequence>MPVPDFLEEPLTLYEVAEQYWDLKAYPTQYVFSLLASISQDKLERDKCMELGSPAGQEDWLNYCRRPRRTILEVLHDFHKTASKLTIEILFELFSTIKPRSFSIASSAIPSDGHSLDLLVAVVKYNTKLKKPRLGLASNWLKDLNVGNNVYGWIKKGTFIFPDDKNIPHILIGPGTGLAPFRSLLQERIARDAASSNTFHLFFGCRYKDKDFHCKEELEKMVNDGKLTLYCAFSRDQENKIYVQHKISQHRHALWKLVKQDGAFIFISGNTKNMPDNVRDAFIEDVFNKTGGLSLGDSREMLRKMEQTGKLQLETW</sequence>
<dbReference type="OrthoDB" id="1856718at2759"/>
<dbReference type="FunFam" id="3.40.50.80:FF:000030">
    <property type="entry name" value="NADPH-dependent diflavin oxidoreductase 1"/>
    <property type="match status" value="1"/>
</dbReference>
<evidence type="ECO:0000256" key="4">
    <source>
        <dbReference type="ARBA" id="ARBA00022827"/>
    </source>
</evidence>
<keyword evidence="4" id="KW-0274">FAD</keyword>
<dbReference type="GO" id="GO:0010181">
    <property type="term" value="F:FMN binding"/>
    <property type="evidence" value="ECO:0007669"/>
    <property type="project" value="TreeGrafter"/>
</dbReference>
<keyword evidence="9" id="KW-1185">Reference proteome</keyword>
<keyword evidence="1" id="KW-0963">Cytoplasm</keyword>
<evidence type="ECO:0000313" key="9">
    <source>
        <dbReference type="Proteomes" id="UP000691718"/>
    </source>
</evidence>
<keyword evidence="2" id="KW-0285">Flavoprotein</keyword>
<keyword evidence="6" id="KW-0560">Oxidoreductase</keyword>
<keyword evidence="3" id="KW-0288">FMN</keyword>
<evidence type="ECO:0000256" key="3">
    <source>
        <dbReference type="ARBA" id="ARBA00022643"/>
    </source>
</evidence>
<dbReference type="Pfam" id="PF00667">
    <property type="entry name" value="FAD_binding_1"/>
    <property type="match status" value="1"/>
</dbReference>
<dbReference type="EMBL" id="CAJQZP010001141">
    <property type="protein sequence ID" value="CAG5020982.1"/>
    <property type="molecule type" value="Genomic_DNA"/>
</dbReference>
<dbReference type="InterPro" id="IPR017927">
    <property type="entry name" value="FAD-bd_FR_type"/>
</dbReference>
<name>A0A8S3XG64_PARAO</name>
<evidence type="ECO:0000313" key="8">
    <source>
        <dbReference type="EMBL" id="CAG5020982.1"/>
    </source>
</evidence>
<dbReference type="Proteomes" id="UP000691718">
    <property type="component" value="Unassembled WGS sequence"/>
</dbReference>
<comment type="caution">
    <text evidence="8">The sequence shown here is derived from an EMBL/GenBank/DDBJ whole genome shotgun (WGS) entry which is preliminary data.</text>
</comment>
<reference evidence="8" key="1">
    <citation type="submission" date="2021-04" db="EMBL/GenBank/DDBJ databases">
        <authorList>
            <person name="Tunstrom K."/>
        </authorList>
    </citation>
    <scope>NUCLEOTIDE SEQUENCE</scope>
</reference>
<accession>A0A8S3XG64</accession>
<evidence type="ECO:0000256" key="1">
    <source>
        <dbReference type="ARBA" id="ARBA00022490"/>
    </source>
</evidence>
<dbReference type="PANTHER" id="PTHR19384:SF10">
    <property type="entry name" value="NADPH-DEPENDENT DIFLAVIN OXIDOREDUCTASE 1"/>
    <property type="match status" value="1"/>
</dbReference>
<dbReference type="InterPro" id="IPR003097">
    <property type="entry name" value="CysJ-like_FAD-binding"/>
</dbReference>